<feature type="signal peptide" evidence="1">
    <location>
        <begin position="1"/>
        <end position="19"/>
    </location>
</feature>
<evidence type="ECO:0000313" key="2">
    <source>
        <dbReference type="EMBL" id="KAJ8400382.1"/>
    </source>
</evidence>
<reference evidence="2" key="1">
    <citation type="journal article" date="2023" name="Science">
        <title>Genome structures resolve the early diversification of teleost fishes.</title>
        <authorList>
            <person name="Parey E."/>
            <person name="Louis A."/>
            <person name="Montfort J."/>
            <person name="Bouchez O."/>
            <person name="Roques C."/>
            <person name="Iampietro C."/>
            <person name="Lluch J."/>
            <person name="Castinel A."/>
            <person name="Donnadieu C."/>
            <person name="Desvignes T."/>
            <person name="Floi Bucao C."/>
            <person name="Jouanno E."/>
            <person name="Wen M."/>
            <person name="Mejri S."/>
            <person name="Dirks R."/>
            <person name="Jansen H."/>
            <person name="Henkel C."/>
            <person name="Chen W.J."/>
            <person name="Zahm M."/>
            <person name="Cabau C."/>
            <person name="Klopp C."/>
            <person name="Thompson A.W."/>
            <person name="Robinson-Rechavi M."/>
            <person name="Braasch I."/>
            <person name="Lecointre G."/>
            <person name="Bobe J."/>
            <person name="Postlethwait J.H."/>
            <person name="Berthelot C."/>
            <person name="Roest Crollius H."/>
            <person name="Guiguen Y."/>
        </authorList>
    </citation>
    <scope>NUCLEOTIDE SEQUENCE</scope>
    <source>
        <strain evidence="2">NC1722</strain>
    </source>
</reference>
<protein>
    <submittedName>
        <fullName evidence="2">Uncharacterized protein</fullName>
    </submittedName>
</protein>
<keyword evidence="3" id="KW-1185">Reference proteome</keyword>
<keyword evidence="1" id="KW-0732">Signal</keyword>
<accession>A0AAD7SD35</accession>
<organism evidence="2 3">
    <name type="scientific">Aldrovandia affinis</name>
    <dbReference type="NCBI Taxonomy" id="143900"/>
    <lineage>
        <taxon>Eukaryota</taxon>
        <taxon>Metazoa</taxon>
        <taxon>Chordata</taxon>
        <taxon>Craniata</taxon>
        <taxon>Vertebrata</taxon>
        <taxon>Euteleostomi</taxon>
        <taxon>Actinopterygii</taxon>
        <taxon>Neopterygii</taxon>
        <taxon>Teleostei</taxon>
        <taxon>Notacanthiformes</taxon>
        <taxon>Halosauridae</taxon>
        <taxon>Aldrovandia</taxon>
    </lineage>
</organism>
<evidence type="ECO:0000313" key="3">
    <source>
        <dbReference type="Proteomes" id="UP001221898"/>
    </source>
</evidence>
<dbReference type="Proteomes" id="UP001221898">
    <property type="component" value="Unassembled WGS sequence"/>
</dbReference>
<evidence type="ECO:0000256" key="1">
    <source>
        <dbReference type="SAM" id="SignalP"/>
    </source>
</evidence>
<gene>
    <name evidence="2" type="ORF">AAFF_G00397650</name>
</gene>
<comment type="caution">
    <text evidence="2">The sequence shown here is derived from an EMBL/GenBank/DDBJ whole genome shotgun (WGS) entry which is preliminary data.</text>
</comment>
<feature type="chain" id="PRO_5042199711" evidence="1">
    <location>
        <begin position="20"/>
        <end position="81"/>
    </location>
</feature>
<dbReference type="EMBL" id="JAINUG010000077">
    <property type="protein sequence ID" value="KAJ8400382.1"/>
    <property type="molecule type" value="Genomic_DNA"/>
</dbReference>
<sequence length="81" mass="8378">MKWLRGLSLIGQLAGGLRGVGGSLGSDYLSVPAEGQVPEQTIGRGLPLTSLTKRATGPAHLACWREPAPAKARSNFSLPGP</sequence>
<proteinExistence type="predicted"/>
<dbReference type="AlphaFoldDB" id="A0AAD7SD35"/>
<name>A0AAD7SD35_9TELE</name>